<evidence type="ECO:0000313" key="3">
    <source>
        <dbReference type="EMBL" id="CDP37769.1"/>
    </source>
</evidence>
<proteinExistence type="inferred from homology"/>
<dbReference type="PhylomeDB" id="A0A060TAG7"/>
<organism evidence="3">
    <name type="scientific">Blastobotrys adeninivorans</name>
    <name type="common">Yeast</name>
    <name type="synonym">Arxula adeninivorans</name>
    <dbReference type="NCBI Taxonomy" id="409370"/>
    <lineage>
        <taxon>Eukaryota</taxon>
        <taxon>Fungi</taxon>
        <taxon>Dikarya</taxon>
        <taxon>Ascomycota</taxon>
        <taxon>Saccharomycotina</taxon>
        <taxon>Dipodascomycetes</taxon>
        <taxon>Dipodascales</taxon>
        <taxon>Trichomonascaceae</taxon>
        <taxon>Blastobotrys</taxon>
    </lineage>
</organism>
<reference evidence="3" key="1">
    <citation type="submission" date="2014-02" db="EMBL/GenBank/DDBJ databases">
        <authorList>
            <person name="Genoscope - CEA"/>
        </authorList>
    </citation>
    <scope>NUCLEOTIDE SEQUENCE</scope>
    <source>
        <strain evidence="3">LS3</strain>
    </source>
</reference>
<comment type="similarity">
    <text evidence="1">Belongs to the short-chain dehydrogenases/reductases (SDR) family.</text>
</comment>
<dbReference type="SUPFAM" id="SSF51735">
    <property type="entry name" value="NAD(P)-binding Rossmann-fold domains"/>
    <property type="match status" value="1"/>
</dbReference>
<dbReference type="GO" id="GO:0016614">
    <property type="term" value="F:oxidoreductase activity, acting on CH-OH group of donors"/>
    <property type="evidence" value="ECO:0007669"/>
    <property type="project" value="UniProtKB-ARBA"/>
</dbReference>
<gene>
    <name evidence="3" type="ORF">GNLVRS02_ARAD1D19030g</name>
</gene>
<dbReference type="InterPro" id="IPR002347">
    <property type="entry name" value="SDR_fam"/>
</dbReference>
<dbReference type="PANTHER" id="PTHR48107:SF7">
    <property type="entry name" value="RE15974P"/>
    <property type="match status" value="1"/>
</dbReference>
<dbReference type="PANTHER" id="PTHR48107">
    <property type="entry name" value="NADPH-DEPENDENT ALDEHYDE REDUCTASE-LIKE PROTEIN, CHLOROPLASTIC-RELATED"/>
    <property type="match status" value="1"/>
</dbReference>
<dbReference type="EMBL" id="HG937694">
    <property type="protein sequence ID" value="CDP37769.1"/>
    <property type="molecule type" value="Genomic_DNA"/>
</dbReference>
<dbReference type="PRINTS" id="PR00080">
    <property type="entry name" value="SDRFAMILY"/>
</dbReference>
<dbReference type="Pfam" id="PF13561">
    <property type="entry name" value="adh_short_C2"/>
    <property type="match status" value="1"/>
</dbReference>
<sequence length="253" mass="27333">MPAFTDLKGKTVVITGGVKNLGALIARDLAKLGSPNFVLHYHSSSDKAKGEELVKELGALGSKAVLFQGELQHPKDNAAMFDLAIKEFGSADVAINNVGVMLKKNIVDITEEEYDYMFNTNSKSAFFFLQEAGKKLADGGKVVMLLTSLLGAFTGHYSTYAGAKASVEHFTRAAAKEFGSRGISVNAVAPGPMDTPFFYAQETPEAVEFLKTTTMNGKLTDIKDISPIVKFLVTEGWWFNGQILFANGGFVTR</sequence>
<dbReference type="Gene3D" id="3.40.50.720">
    <property type="entry name" value="NAD(P)-binding Rossmann-like Domain"/>
    <property type="match status" value="1"/>
</dbReference>
<accession>A0A060TAG7</accession>
<reference evidence="3" key="2">
    <citation type="submission" date="2014-06" db="EMBL/GenBank/DDBJ databases">
        <title>The complete genome of Blastobotrys (Arxula) adeninivorans LS3 - a yeast of biotechnological interest.</title>
        <authorList>
            <person name="Kunze G."/>
            <person name="Gaillardin C."/>
            <person name="Czernicka M."/>
            <person name="Durrens P."/>
            <person name="Martin T."/>
            <person name="Boer E."/>
            <person name="Gabaldon T."/>
            <person name="Cruz J."/>
            <person name="Talla E."/>
            <person name="Marck C."/>
            <person name="Goffeau A."/>
            <person name="Barbe V."/>
            <person name="Baret P."/>
            <person name="Baronian K."/>
            <person name="Beier S."/>
            <person name="Bleykasten C."/>
            <person name="Bode R."/>
            <person name="Casaregola S."/>
            <person name="Despons L."/>
            <person name="Fairhead C."/>
            <person name="Giersberg M."/>
            <person name="Gierski P."/>
            <person name="Hahnel U."/>
            <person name="Hartmann A."/>
            <person name="Jankowska D."/>
            <person name="Jubin C."/>
            <person name="Jung P."/>
            <person name="Lafontaine I."/>
            <person name="Leh-Louis V."/>
            <person name="Lemaire M."/>
            <person name="Marcet-Houben M."/>
            <person name="Mascher M."/>
            <person name="Morel G."/>
            <person name="Richard G.-F."/>
            <person name="Riechen J."/>
            <person name="Sacerdot C."/>
            <person name="Sarkar A."/>
            <person name="Savel G."/>
            <person name="Schacherer J."/>
            <person name="Sherman D."/>
            <person name="Straub M.-L."/>
            <person name="Stein N."/>
            <person name="Thierry A."/>
            <person name="Trautwein-Schult A."/>
            <person name="Westhof E."/>
            <person name="Worch S."/>
            <person name="Dujon B."/>
            <person name="Souciet J.-L."/>
            <person name="Wincker P."/>
            <person name="Scholz U."/>
            <person name="Neuveglise N."/>
        </authorList>
    </citation>
    <scope>NUCLEOTIDE SEQUENCE</scope>
    <source>
        <strain evidence="3">LS3</strain>
    </source>
</reference>
<name>A0A060TAG7_BLAAD</name>
<evidence type="ECO:0000256" key="2">
    <source>
        <dbReference type="ARBA" id="ARBA00023002"/>
    </source>
</evidence>
<protein>
    <submittedName>
        <fullName evidence="3">ARAD1D19030p</fullName>
    </submittedName>
</protein>
<keyword evidence="2" id="KW-0560">Oxidoreductase</keyword>
<dbReference type="PRINTS" id="PR00081">
    <property type="entry name" value="GDHRDH"/>
</dbReference>
<evidence type="ECO:0000256" key="1">
    <source>
        <dbReference type="ARBA" id="ARBA00006484"/>
    </source>
</evidence>
<dbReference type="AlphaFoldDB" id="A0A060TAG7"/>
<dbReference type="InterPro" id="IPR036291">
    <property type="entry name" value="NAD(P)-bd_dom_sf"/>
</dbReference>
<dbReference type="NCBIfam" id="NF009385">
    <property type="entry name" value="PRK12744.1"/>
    <property type="match status" value="1"/>
</dbReference>